<evidence type="ECO:0000313" key="1">
    <source>
        <dbReference type="EMBL" id="RJP71848.1"/>
    </source>
</evidence>
<evidence type="ECO:0008006" key="3">
    <source>
        <dbReference type="Google" id="ProtNLM"/>
    </source>
</evidence>
<accession>A0A419F1A4</accession>
<evidence type="ECO:0000313" key="2">
    <source>
        <dbReference type="Proteomes" id="UP000285961"/>
    </source>
</evidence>
<dbReference type="InterPro" id="IPR027417">
    <property type="entry name" value="P-loop_NTPase"/>
</dbReference>
<gene>
    <name evidence="1" type="ORF">C4532_06985</name>
</gene>
<protein>
    <recommendedName>
        <fullName evidence="3">DNA recombination and repair protein Rad51-like C-terminal domain-containing protein</fullName>
    </recommendedName>
</protein>
<dbReference type="Proteomes" id="UP000285961">
    <property type="component" value="Unassembled WGS sequence"/>
</dbReference>
<sequence>MEKDLIFPGDGALESICVDLGTCEPRHDGATIVLAYGTPASSVTYLALCMAFAGVARERPVVFLDGGNSFDPYLISKLARRAGFIPEELLSRLRISRAFTCHQMEALVVERLENAFKRFDTDVAIVSGLLDTFYDEDVPFGEAYDLLKKVVAEFVRLADARTTERGAHILIACPDTHLPREFRQRRFVDLLKKISHKVLRSEGSDAGARFALEKPHKKSYSRLQIPELSYQGRW</sequence>
<proteinExistence type="predicted"/>
<dbReference type="SUPFAM" id="SSF52540">
    <property type="entry name" value="P-loop containing nucleoside triphosphate hydrolases"/>
    <property type="match status" value="1"/>
</dbReference>
<dbReference type="EMBL" id="QZKI01000054">
    <property type="protein sequence ID" value="RJP71848.1"/>
    <property type="molecule type" value="Genomic_DNA"/>
</dbReference>
<name>A0A419F1A4_9BACT</name>
<dbReference type="Gene3D" id="3.40.50.300">
    <property type="entry name" value="P-loop containing nucleotide triphosphate hydrolases"/>
    <property type="match status" value="1"/>
</dbReference>
<organism evidence="1 2">
    <name type="scientific">Candidatus Abyssobacteria bacterium SURF_17</name>
    <dbReference type="NCBI Taxonomy" id="2093361"/>
    <lineage>
        <taxon>Bacteria</taxon>
        <taxon>Pseudomonadati</taxon>
        <taxon>Candidatus Hydrogenedentota</taxon>
        <taxon>Candidatus Abyssobacteria</taxon>
    </lineage>
</organism>
<comment type="caution">
    <text evidence="1">The sequence shown here is derived from an EMBL/GenBank/DDBJ whole genome shotgun (WGS) entry which is preliminary data.</text>
</comment>
<dbReference type="AlphaFoldDB" id="A0A419F1A4"/>
<reference evidence="1 2" key="1">
    <citation type="journal article" date="2017" name="ISME J.">
        <title>Energy and carbon metabolisms in a deep terrestrial subsurface fluid microbial community.</title>
        <authorList>
            <person name="Momper L."/>
            <person name="Jungbluth S.P."/>
            <person name="Lee M.D."/>
            <person name="Amend J.P."/>
        </authorList>
    </citation>
    <scope>NUCLEOTIDE SEQUENCE [LARGE SCALE GENOMIC DNA]</scope>
    <source>
        <strain evidence="1">SURF_17</strain>
    </source>
</reference>